<proteinExistence type="predicted"/>
<dbReference type="Pfam" id="PF00455">
    <property type="entry name" value="DeoRC"/>
    <property type="match status" value="1"/>
</dbReference>
<dbReference type="SMART" id="SM00420">
    <property type="entry name" value="HTH_DEOR"/>
    <property type="match status" value="1"/>
</dbReference>
<dbReference type="InterPro" id="IPR050313">
    <property type="entry name" value="Carb_Metab_HTH_regulators"/>
</dbReference>
<dbReference type="InterPro" id="IPR036388">
    <property type="entry name" value="WH-like_DNA-bd_sf"/>
</dbReference>
<evidence type="ECO:0000259" key="4">
    <source>
        <dbReference type="PROSITE" id="PS51000"/>
    </source>
</evidence>
<feature type="domain" description="HTH deoR-type" evidence="4">
    <location>
        <begin position="3"/>
        <end position="58"/>
    </location>
</feature>
<dbReference type="PRINTS" id="PR00037">
    <property type="entry name" value="HTHLACR"/>
</dbReference>
<accession>A0A850ELJ3</accession>
<dbReference type="InterPro" id="IPR037171">
    <property type="entry name" value="NagB/RpiA_transferase-like"/>
</dbReference>
<evidence type="ECO:0000256" key="3">
    <source>
        <dbReference type="ARBA" id="ARBA00023163"/>
    </source>
</evidence>
<dbReference type="Gene3D" id="3.40.50.1360">
    <property type="match status" value="1"/>
</dbReference>
<evidence type="ECO:0000313" key="6">
    <source>
        <dbReference type="Proteomes" id="UP000564806"/>
    </source>
</evidence>
<dbReference type="InterPro" id="IPR014036">
    <property type="entry name" value="DeoR-like_C"/>
</dbReference>
<reference evidence="5" key="1">
    <citation type="submission" date="2020-06" db="EMBL/GenBank/DDBJ databases">
        <title>Paenibacillus sp. nov., isolated from soil.</title>
        <authorList>
            <person name="Seo Y.L."/>
        </authorList>
    </citation>
    <scope>NUCLEOTIDE SEQUENCE [LARGE SCALE GENOMIC DNA]</scope>
    <source>
        <strain evidence="5">JW14</strain>
    </source>
</reference>
<dbReference type="SUPFAM" id="SSF100950">
    <property type="entry name" value="NagB/RpiA/CoA transferase-like"/>
    <property type="match status" value="1"/>
</dbReference>
<dbReference type="Gene3D" id="1.10.10.10">
    <property type="entry name" value="Winged helix-like DNA-binding domain superfamily/Winged helix DNA-binding domain"/>
    <property type="match status" value="1"/>
</dbReference>
<dbReference type="InterPro" id="IPR036390">
    <property type="entry name" value="WH_DNA-bd_sf"/>
</dbReference>
<dbReference type="Pfam" id="PF08220">
    <property type="entry name" value="HTH_DeoR"/>
    <property type="match status" value="1"/>
</dbReference>
<dbReference type="SUPFAM" id="SSF46785">
    <property type="entry name" value="Winged helix' DNA-binding domain"/>
    <property type="match status" value="1"/>
</dbReference>
<protein>
    <submittedName>
        <fullName evidence="5">DeoR/GlpR transcriptional regulator</fullName>
    </submittedName>
</protein>
<comment type="caution">
    <text evidence="5">The sequence shown here is derived from an EMBL/GenBank/DDBJ whole genome shotgun (WGS) entry which is preliminary data.</text>
</comment>
<keyword evidence="2" id="KW-0238">DNA-binding</keyword>
<evidence type="ECO:0000256" key="2">
    <source>
        <dbReference type="ARBA" id="ARBA00023125"/>
    </source>
</evidence>
<dbReference type="AlphaFoldDB" id="A0A850ELJ3"/>
<gene>
    <name evidence="5" type="ORF">HPT30_03615</name>
</gene>
<dbReference type="PANTHER" id="PTHR30363">
    <property type="entry name" value="HTH-TYPE TRANSCRIPTIONAL REGULATOR SRLR-RELATED"/>
    <property type="match status" value="1"/>
</dbReference>
<dbReference type="EMBL" id="JABWCS010000186">
    <property type="protein sequence ID" value="NUU59442.1"/>
    <property type="molecule type" value="Genomic_DNA"/>
</dbReference>
<keyword evidence="6" id="KW-1185">Reference proteome</keyword>
<keyword evidence="1" id="KW-0805">Transcription regulation</keyword>
<organism evidence="5 6">
    <name type="scientific">Paenibacillus agri</name>
    <dbReference type="NCBI Taxonomy" id="2744309"/>
    <lineage>
        <taxon>Bacteria</taxon>
        <taxon>Bacillati</taxon>
        <taxon>Bacillota</taxon>
        <taxon>Bacilli</taxon>
        <taxon>Bacillales</taxon>
        <taxon>Paenibacillaceae</taxon>
        <taxon>Paenibacillus</taxon>
    </lineage>
</organism>
<dbReference type="Proteomes" id="UP000564806">
    <property type="component" value="Unassembled WGS sequence"/>
</dbReference>
<dbReference type="InterPro" id="IPR018356">
    <property type="entry name" value="Tscrpt_reg_HTH_DeoR_CS"/>
</dbReference>
<evidence type="ECO:0000313" key="5">
    <source>
        <dbReference type="EMBL" id="NUU59442.1"/>
    </source>
</evidence>
<dbReference type="PROSITE" id="PS51000">
    <property type="entry name" value="HTH_DEOR_2"/>
    <property type="match status" value="1"/>
</dbReference>
<evidence type="ECO:0000256" key="1">
    <source>
        <dbReference type="ARBA" id="ARBA00023015"/>
    </source>
</evidence>
<dbReference type="PANTHER" id="PTHR30363:SF44">
    <property type="entry name" value="AGA OPERON TRANSCRIPTIONAL REPRESSOR-RELATED"/>
    <property type="match status" value="1"/>
</dbReference>
<keyword evidence="3" id="KW-0804">Transcription</keyword>
<dbReference type="PROSITE" id="PS00894">
    <property type="entry name" value="HTH_DEOR_1"/>
    <property type="match status" value="1"/>
</dbReference>
<dbReference type="GO" id="GO:0003677">
    <property type="term" value="F:DNA binding"/>
    <property type="evidence" value="ECO:0007669"/>
    <property type="project" value="UniProtKB-KW"/>
</dbReference>
<name>A0A850ELJ3_9BACL</name>
<dbReference type="SMART" id="SM01134">
    <property type="entry name" value="DeoRC"/>
    <property type="match status" value="1"/>
</dbReference>
<sequence>MKAFERRDLIITELYRNRKVHVADLAQKFQVSEETIRRDLDKLDRDGLAKKNYGGAILNAHTNEDPSYASRHQVNIEAKRLIADNVLDLINDGDSLMTDTSSTAFEALRRIIEVKSNLTIITNSLVVLSEFQHSGQKLISTGGTLGPETSSFVGPNASHTIQKYNVDVAIFSCKALSMTGGVSDSNEAESELKVLMQQQANKVVLLVDHAKFDRIAFIKLLSFDKIDYIVTDQKPSEEWVEFLKKHQVSLIYSNEE</sequence>
<dbReference type="InterPro" id="IPR001034">
    <property type="entry name" value="DeoR_HTH"/>
</dbReference>
<dbReference type="GO" id="GO:0003700">
    <property type="term" value="F:DNA-binding transcription factor activity"/>
    <property type="evidence" value="ECO:0007669"/>
    <property type="project" value="InterPro"/>
</dbReference>